<evidence type="ECO:0000313" key="5">
    <source>
        <dbReference type="Proteomes" id="UP001189429"/>
    </source>
</evidence>
<keyword evidence="5" id="KW-1185">Reference proteome</keyword>
<dbReference type="Proteomes" id="UP001189429">
    <property type="component" value="Unassembled WGS sequence"/>
</dbReference>
<dbReference type="InterPro" id="IPR011990">
    <property type="entry name" value="TPR-like_helical_dom_sf"/>
</dbReference>
<evidence type="ECO:0008006" key="6">
    <source>
        <dbReference type="Google" id="ProtNLM"/>
    </source>
</evidence>
<dbReference type="EMBL" id="CAUYUJ010014466">
    <property type="protein sequence ID" value="CAK0841573.1"/>
    <property type="molecule type" value="Genomic_DNA"/>
</dbReference>
<evidence type="ECO:0000256" key="3">
    <source>
        <dbReference type="SAM" id="MobiDB-lite"/>
    </source>
</evidence>
<dbReference type="PROSITE" id="PS51375">
    <property type="entry name" value="PPR"/>
    <property type="match status" value="1"/>
</dbReference>
<feature type="repeat" description="PPR" evidence="2">
    <location>
        <begin position="45"/>
        <end position="79"/>
    </location>
</feature>
<dbReference type="PROSITE" id="PS51257">
    <property type="entry name" value="PROKAR_LIPOPROTEIN"/>
    <property type="match status" value="1"/>
</dbReference>
<accession>A0ABN9TAD3</accession>
<proteinExistence type="predicted"/>
<feature type="compositionally biased region" description="Basic residues" evidence="3">
    <location>
        <begin position="281"/>
        <end position="291"/>
    </location>
</feature>
<gene>
    <name evidence="4" type="ORF">PCOR1329_LOCUS36743</name>
</gene>
<reference evidence="4" key="1">
    <citation type="submission" date="2023-10" db="EMBL/GenBank/DDBJ databases">
        <authorList>
            <person name="Chen Y."/>
            <person name="Shah S."/>
            <person name="Dougan E. K."/>
            <person name="Thang M."/>
            <person name="Chan C."/>
        </authorList>
    </citation>
    <scope>NUCLEOTIDE SEQUENCE [LARGE SCALE GENOMIC DNA]</scope>
</reference>
<evidence type="ECO:0000256" key="2">
    <source>
        <dbReference type="PROSITE-ProRule" id="PRU00708"/>
    </source>
</evidence>
<feature type="region of interest" description="Disordered" evidence="3">
    <location>
        <begin position="276"/>
        <end position="342"/>
    </location>
</feature>
<dbReference type="Gene3D" id="1.25.40.10">
    <property type="entry name" value="Tetratricopeptide repeat domain"/>
    <property type="match status" value="2"/>
</dbReference>
<sequence>MQEAKLEPNVIGHNAVISACKNGGQWQRAVALLSKTREVTAWQADVTSYAAGISACGNGEQWQRALELLSGMRGAKLEPTVIFIYSAGISACEKGRQWQLALVLLGEMREVKLESDGVSCGAGISACEKCGQWQRALALLREICDANGASAICYNAGIIACEKGRQWQRALALLRAMCDAKLEAEVISYSAGVSACEKLRAVAAGSDAAQRDVGGEAGARSRLSYSAGISACEKGSQWQWALALLGEMREAKLVFGVAPEGPGRPAAARAFSETVQGLQKGVHRPTGKRRGPTAALGDELPLRRLLKAPAASERAPERARDCPGGQTAPLDAFNRPAGMGSGTLASIRAGTLDIELREQQASSHGGPTQTAAGAPGAALDGRQKAYVGMREAKELDKQGLALLEELLGLARRGEALGSDPDARHRLAAEEVEPLLRALREVVEDGEAIAQQAHAAAASAASAAPDEEEEVWDTLRIADFIEQDLQLKEDLVGGLTHASSSEEVAAARTLWSTRPWLEHPSLERTGD</sequence>
<evidence type="ECO:0000313" key="4">
    <source>
        <dbReference type="EMBL" id="CAK0841573.1"/>
    </source>
</evidence>
<protein>
    <recommendedName>
        <fullName evidence="6">Pentatricopeptide repeat-containing protein, chloroplastic</fullName>
    </recommendedName>
</protein>
<evidence type="ECO:0000256" key="1">
    <source>
        <dbReference type="ARBA" id="ARBA00022737"/>
    </source>
</evidence>
<dbReference type="PANTHER" id="PTHR47447">
    <property type="entry name" value="OS03G0856100 PROTEIN"/>
    <property type="match status" value="1"/>
</dbReference>
<keyword evidence="1" id="KW-0677">Repeat</keyword>
<dbReference type="InterPro" id="IPR002885">
    <property type="entry name" value="PPR_rpt"/>
</dbReference>
<comment type="caution">
    <text evidence="4">The sequence shown here is derived from an EMBL/GenBank/DDBJ whole genome shotgun (WGS) entry which is preliminary data.</text>
</comment>
<name>A0ABN9TAD3_9DINO</name>
<organism evidence="4 5">
    <name type="scientific">Prorocentrum cordatum</name>
    <dbReference type="NCBI Taxonomy" id="2364126"/>
    <lineage>
        <taxon>Eukaryota</taxon>
        <taxon>Sar</taxon>
        <taxon>Alveolata</taxon>
        <taxon>Dinophyceae</taxon>
        <taxon>Prorocentrales</taxon>
        <taxon>Prorocentraceae</taxon>
        <taxon>Prorocentrum</taxon>
    </lineage>
</organism>
<dbReference type="PANTHER" id="PTHR47447:SF17">
    <property type="entry name" value="OS12G0638900 PROTEIN"/>
    <property type="match status" value="1"/>
</dbReference>